<dbReference type="InterPro" id="IPR020846">
    <property type="entry name" value="MFS_dom"/>
</dbReference>
<gene>
    <name evidence="6" type="ORF">A7E78_01975</name>
</gene>
<evidence type="ECO:0000256" key="1">
    <source>
        <dbReference type="ARBA" id="ARBA00022692"/>
    </source>
</evidence>
<feature type="transmembrane region" description="Helical" evidence="4">
    <location>
        <begin position="174"/>
        <end position="194"/>
    </location>
</feature>
<feature type="domain" description="Major facilitator superfamily (MFS) profile" evidence="5">
    <location>
        <begin position="15"/>
        <end position="412"/>
    </location>
</feature>
<evidence type="ECO:0000259" key="5">
    <source>
        <dbReference type="PROSITE" id="PS50850"/>
    </source>
</evidence>
<dbReference type="STRING" id="1842532.A7E78_01975"/>
<feature type="transmembrane region" description="Helical" evidence="4">
    <location>
        <begin position="321"/>
        <end position="345"/>
    </location>
</feature>
<protein>
    <recommendedName>
        <fullName evidence="5">Major facilitator superfamily (MFS) profile domain-containing protein</fullName>
    </recommendedName>
</protein>
<feature type="transmembrane region" description="Helical" evidence="4">
    <location>
        <begin position="108"/>
        <end position="129"/>
    </location>
</feature>
<dbReference type="PANTHER" id="PTHR11360:SF290">
    <property type="entry name" value="MONOCARBOXYLATE MFS PERMEASE"/>
    <property type="match status" value="1"/>
</dbReference>
<feature type="transmembrane region" description="Helical" evidence="4">
    <location>
        <begin position="82"/>
        <end position="102"/>
    </location>
</feature>
<dbReference type="GO" id="GO:0022857">
    <property type="term" value="F:transmembrane transporter activity"/>
    <property type="evidence" value="ECO:0007669"/>
    <property type="project" value="InterPro"/>
</dbReference>
<feature type="transmembrane region" description="Helical" evidence="4">
    <location>
        <begin position="55"/>
        <end position="75"/>
    </location>
</feature>
<dbReference type="Proteomes" id="UP000182517">
    <property type="component" value="Chromosome"/>
</dbReference>
<keyword evidence="1 4" id="KW-0812">Transmembrane</keyword>
<dbReference type="InterPro" id="IPR011701">
    <property type="entry name" value="MFS"/>
</dbReference>
<evidence type="ECO:0000313" key="7">
    <source>
        <dbReference type="Proteomes" id="UP000182517"/>
    </source>
</evidence>
<dbReference type="KEGG" id="pef:A7E78_01975"/>
<feature type="transmembrane region" description="Helical" evidence="4">
    <location>
        <begin position="141"/>
        <end position="162"/>
    </location>
</feature>
<feature type="transmembrane region" description="Helical" evidence="4">
    <location>
        <begin position="386"/>
        <end position="407"/>
    </location>
</feature>
<dbReference type="AlphaFoldDB" id="A0A1L3GLB2"/>
<keyword evidence="3 4" id="KW-0472">Membrane</keyword>
<evidence type="ECO:0000256" key="3">
    <source>
        <dbReference type="ARBA" id="ARBA00023136"/>
    </source>
</evidence>
<sequence length="420" mass="44378">MRNKSPLFKFHYGWVIVFVSMLAVFGCIGLGRLALGMLLPSMGEDLGLSYSQMGLISAGNFAGYLGAVLFCGWMVRRLGARTMIACGLMTVATSMMLISRTSYYPTVLALYILTGFGTGTANVPVMGLIAHWFKASSRGRAGGLLMAGNGFAIMLSGTLIPLLTASQGAAGWRLGWLLLGAFVGVIALLSALFIRNSPEGLGLEPIGTEIPSTPDRDGKVDSLPPSSAPPYLLALIATAFFIFCFTYVIYATFIVTTLVQEMGFNEAQASHLWIWVGFCALFSGPLFGTLSDRVGRARGMMSVFAVQTCAYLLAASQLSGIWIYLSVTLYGLSAFSIPSIIVAALSDYLPREKVMSALGHVTFFASFGQIAGPSLAGLLADLTGSFSSSYLLAGGLTAAAAALAMLLPRKDETALTQTAI</sequence>
<dbReference type="RefSeq" id="WP_072282696.1">
    <property type="nucleotide sequence ID" value="NZ_CP015519.1"/>
</dbReference>
<proteinExistence type="predicted"/>
<feature type="transmembrane region" description="Helical" evidence="4">
    <location>
        <begin position="357"/>
        <end position="380"/>
    </location>
</feature>
<evidence type="ECO:0000313" key="6">
    <source>
        <dbReference type="EMBL" id="APG26736.1"/>
    </source>
</evidence>
<accession>A0A1L3GLB2</accession>
<evidence type="ECO:0000256" key="2">
    <source>
        <dbReference type="ARBA" id="ARBA00022989"/>
    </source>
</evidence>
<dbReference type="PROSITE" id="PS50850">
    <property type="entry name" value="MFS"/>
    <property type="match status" value="1"/>
</dbReference>
<dbReference type="SUPFAM" id="SSF103473">
    <property type="entry name" value="MFS general substrate transporter"/>
    <property type="match status" value="1"/>
</dbReference>
<dbReference type="InterPro" id="IPR036259">
    <property type="entry name" value="MFS_trans_sf"/>
</dbReference>
<evidence type="ECO:0000256" key="4">
    <source>
        <dbReference type="SAM" id="Phobius"/>
    </source>
</evidence>
<feature type="transmembrane region" description="Helical" evidence="4">
    <location>
        <begin position="231"/>
        <end position="252"/>
    </location>
</feature>
<keyword evidence="7" id="KW-1185">Reference proteome</keyword>
<dbReference type="PROSITE" id="PS51257">
    <property type="entry name" value="PROKAR_LIPOPROTEIN"/>
    <property type="match status" value="1"/>
</dbReference>
<feature type="transmembrane region" description="Helical" evidence="4">
    <location>
        <begin position="12"/>
        <end position="35"/>
    </location>
</feature>
<dbReference type="Pfam" id="PF07690">
    <property type="entry name" value="MFS_1"/>
    <property type="match status" value="1"/>
</dbReference>
<dbReference type="InterPro" id="IPR050327">
    <property type="entry name" value="Proton-linked_MCT"/>
</dbReference>
<reference evidence="6 7" key="1">
    <citation type="journal article" date="2017" name="Genome Announc.">
        <title>Complete Genome Sequences of Two Acetylene-Fermenting Pelobacter acetylenicus Strains.</title>
        <authorList>
            <person name="Sutton J.M."/>
            <person name="Baesman S.M."/>
            <person name="Fierst J.L."/>
            <person name="Poret-Peterson A.T."/>
            <person name="Oremland R.S."/>
            <person name="Dunlap D.S."/>
            <person name="Akob D.M."/>
        </authorList>
    </citation>
    <scope>NUCLEOTIDE SEQUENCE [LARGE SCALE GENOMIC DNA]</scope>
    <source>
        <strain evidence="6 7">SFB93</strain>
    </source>
</reference>
<dbReference type="PANTHER" id="PTHR11360">
    <property type="entry name" value="MONOCARBOXYLATE TRANSPORTER"/>
    <property type="match status" value="1"/>
</dbReference>
<feature type="transmembrane region" description="Helical" evidence="4">
    <location>
        <begin position="272"/>
        <end position="290"/>
    </location>
</feature>
<keyword evidence="2 4" id="KW-1133">Transmembrane helix</keyword>
<dbReference type="EMBL" id="CP015519">
    <property type="protein sequence ID" value="APG26736.1"/>
    <property type="molecule type" value="Genomic_DNA"/>
</dbReference>
<dbReference type="Gene3D" id="1.20.1250.20">
    <property type="entry name" value="MFS general substrate transporter like domains"/>
    <property type="match status" value="2"/>
</dbReference>
<organism evidence="6 7">
    <name type="scientific">Syntrophotalea acetylenivorans</name>
    <dbReference type="NCBI Taxonomy" id="1842532"/>
    <lineage>
        <taxon>Bacteria</taxon>
        <taxon>Pseudomonadati</taxon>
        <taxon>Thermodesulfobacteriota</taxon>
        <taxon>Desulfuromonadia</taxon>
        <taxon>Desulfuromonadales</taxon>
        <taxon>Syntrophotaleaceae</taxon>
        <taxon>Syntrophotalea</taxon>
    </lineage>
</organism>
<name>A0A1L3GLB2_9BACT</name>